<dbReference type="Proteomes" id="UP000092659">
    <property type="component" value="Chromosome"/>
</dbReference>
<name>A0A1B1AVE8_9ACTN</name>
<dbReference type="AlphaFoldDB" id="A0A1B1AVE8"/>
<gene>
    <name evidence="2" type="ORF">AVL59_13835</name>
</gene>
<proteinExistence type="predicted"/>
<dbReference type="STRING" id="68214.AVL59_13835"/>
<feature type="compositionally biased region" description="Low complexity" evidence="1">
    <location>
        <begin position="9"/>
        <end position="21"/>
    </location>
</feature>
<organism evidence="2 3">
    <name type="scientific">Streptomyces griseochromogenes</name>
    <dbReference type="NCBI Taxonomy" id="68214"/>
    <lineage>
        <taxon>Bacteria</taxon>
        <taxon>Bacillati</taxon>
        <taxon>Actinomycetota</taxon>
        <taxon>Actinomycetes</taxon>
        <taxon>Kitasatosporales</taxon>
        <taxon>Streptomycetaceae</taxon>
        <taxon>Streptomyces</taxon>
    </lineage>
</organism>
<evidence type="ECO:0000256" key="1">
    <source>
        <dbReference type="SAM" id="MobiDB-lite"/>
    </source>
</evidence>
<dbReference type="EMBL" id="CP016279">
    <property type="protein sequence ID" value="ANP50558.1"/>
    <property type="molecule type" value="Genomic_DNA"/>
</dbReference>
<evidence type="ECO:0000313" key="2">
    <source>
        <dbReference type="EMBL" id="ANP50558.1"/>
    </source>
</evidence>
<reference evidence="2 3" key="1">
    <citation type="submission" date="2016-06" db="EMBL/GenBank/DDBJ databases">
        <title>Complete genome sequence of Streptomyces griseochromogenes ATCC 14511, the Blasticidin S producer.</title>
        <authorList>
            <person name="Wu L."/>
        </authorList>
    </citation>
    <scope>NUCLEOTIDE SEQUENCE [LARGE SCALE GENOMIC DNA]</scope>
    <source>
        <strain evidence="2 3">ATCC 14511</strain>
    </source>
</reference>
<dbReference type="KEGG" id="sgs:AVL59_13835"/>
<protein>
    <submittedName>
        <fullName evidence="2">Uncharacterized protein</fullName>
    </submittedName>
</protein>
<feature type="region of interest" description="Disordered" evidence="1">
    <location>
        <begin position="1"/>
        <end position="74"/>
    </location>
</feature>
<accession>A0A1B1AVE8</accession>
<sequence length="74" mass="7875">MIRRTDGSAHNAAAETAAPIAKTHDRTMPLYASSSHGPDGRTVSAVQQKNAATRVRRARGTASTMRRQPRSSSG</sequence>
<evidence type="ECO:0000313" key="3">
    <source>
        <dbReference type="Proteomes" id="UP000092659"/>
    </source>
</evidence>